<dbReference type="InterPro" id="IPR001387">
    <property type="entry name" value="Cro/C1-type_HTH"/>
</dbReference>
<dbReference type="AlphaFoldDB" id="A0AAE3SYI3"/>
<keyword evidence="5" id="KW-1185">Reference proteome</keyword>
<organism evidence="4 5">
    <name type="scientific">Xenophilus arseniciresistens</name>
    <dbReference type="NCBI Taxonomy" id="1283306"/>
    <lineage>
        <taxon>Bacteria</taxon>
        <taxon>Pseudomonadati</taxon>
        <taxon>Pseudomonadota</taxon>
        <taxon>Betaproteobacteria</taxon>
        <taxon>Burkholderiales</taxon>
        <taxon>Comamonadaceae</taxon>
        <taxon>Xenophilus</taxon>
    </lineage>
</organism>
<accession>A0AAE3SYI3</accession>
<dbReference type="Pfam" id="PF13464">
    <property type="entry name" value="RodZ_C"/>
    <property type="match status" value="1"/>
</dbReference>
<keyword evidence="2" id="KW-1133">Transmembrane helix</keyword>
<dbReference type="Pfam" id="PF13413">
    <property type="entry name" value="HTH_25"/>
    <property type="match status" value="1"/>
</dbReference>
<dbReference type="RefSeq" id="WP_271427364.1">
    <property type="nucleotide sequence ID" value="NZ_JAQIPB010000002.1"/>
</dbReference>
<dbReference type="Gene3D" id="1.10.260.40">
    <property type="entry name" value="lambda repressor-like DNA-binding domains"/>
    <property type="match status" value="1"/>
</dbReference>
<protein>
    <submittedName>
        <fullName evidence="4">Helix-turn-helix domain-containing protein</fullName>
    </submittedName>
</protein>
<evidence type="ECO:0000313" key="4">
    <source>
        <dbReference type="EMBL" id="MDA7416132.1"/>
    </source>
</evidence>
<sequence length="318" mass="32344">MIERASEFGASAAMPLVSPETPEQATAGQMLRQAREAHGLHIDVVAAALKVPTQKLAALEADDIDALPDPVFARALAASVCRALRVDPAPVLEKLPGAPRAVLAESDRRMSGHIRSQAVRSSSARASVTGRPSRPLLAVVGLLLVGALVLFLLPQSATQQISEAWSRMTGATSEPAAGAARDGDGMVVEAPQTAAPAMPLTASTALTQPAPAATATPATPAPATAPASATPPAAAAGADVLAFVARGESWIRVAGAGNRTVLERTLKSGESATVPQADLPLSVTVGRASVVDVQVQGKPFDLAPITRSGGVARFEVKP</sequence>
<comment type="caution">
    <text evidence="4">The sequence shown here is derived from an EMBL/GenBank/DDBJ whole genome shotgun (WGS) entry which is preliminary data.</text>
</comment>
<dbReference type="PANTHER" id="PTHR34475">
    <property type="match status" value="1"/>
</dbReference>
<proteinExistence type="predicted"/>
<feature type="region of interest" description="Disordered" evidence="1">
    <location>
        <begin position="211"/>
        <end position="231"/>
    </location>
</feature>
<reference evidence="4" key="1">
    <citation type="submission" date="2023-01" db="EMBL/GenBank/DDBJ databases">
        <title>Xenophilus mangrovi sp. nov., isolated from soil of Mangrove nature reserve.</title>
        <authorList>
            <person name="Xu S."/>
            <person name="Liu Z."/>
            <person name="Xu Y."/>
        </authorList>
    </citation>
    <scope>NUCLEOTIDE SEQUENCE</scope>
    <source>
        <strain evidence="4">YW8</strain>
    </source>
</reference>
<keyword evidence="2" id="KW-0472">Membrane</keyword>
<keyword evidence="2" id="KW-0812">Transmembrane</keyword>
<dbReference type="CDD" id="cd00093">
    <property type="entry name" value="HTH_XRE"/>
    <property type="match status" value="1"/>
</dbReference>
<evidence type="ECO:0000259" key="3">
    <source>
        <dbReference type="Pfam" id="PF13464"/>
    </source>
</evidence>
<name>A0AAE3SYI3_9BURK</name>
<evidence type="ECO:0000256" key="1">
    <source>
        <dbReference type="SAM" id="MobiDB-lite"/>
    </source>
</evidence>
<feature type="region of interest" description="Disordered" evidence="1">
    <location>
        <begin position="1"/>
        <end position="25"/>
    </location>
</feature>
<feature type="transmembrane region" description="Helical" evidence="2">
    <location>
        <begin position="135"/>
        <end position="153"/>
    </location>
</feature>
<dbReference type="PANTHER" id="PTHR34475:SF1">
    <property type="entry name" value="CYTOSKELETON PROTEIN RODZ"/>
    <property type="match status" value="1"/>
</dbReference>
<dbReference type="InterPro" id="IPR050400">
    <property type="entry name" value="Bact_Cytoskel_RodZ"/>
</dbReference>
<gene>
    <name evidence="4" type="ORF">PGB34_07105</name>
</gene>
<dbReference type="Proteomes" id="UP001212602">
    <property type="component" value="Unassembled WGS sequence"/>
</dbReference>
<evidence type="ECO:0000256" key="2">
    <source>
        <dbReference type="SAM" id="Phobius"/>
    </source>
</evidence>
<feature type="domain" description="Cytoskeleton protein RodZ-like C-terminal" evidence="3">
    <location>
        <begin position="243"/>
        <end position="315"/>
    </location>
</feature>
<evidence type="ECO:0000313" key="5">
    <source>
        <dbReference type="Proteomes" id="UP001212602"/>
    </source>
</evidence>
<dbReference type="GO" id="GO:0003677">
    <property type="term" value="F:DNA binding"/>
    <property type="evidence" value="ECO:0007669"/>
    <property type="project" value="InterPro"/>
</dbReference>
<dbReference type="InterPro" id="IPR025194">
    <property type="entry name" value="RodZ-like_C"/>
</dbReference>
<dbReference type="InterPro" id="IPR010982">
    <property type="entry name" value="Lambda_DNA-bd_dom_sf"/>
</dbReference>
<dbReference type="EMBL" id="JAQIPB010000002">
    <property type="protein sequence ID" value="MDA7416132.1"/>
    <property type="molecule type" value="Genomic_DNA"/>
</dbReference>